<keyword evidence="1" id="KW-1133">Transmembrane helix</keyword>
<dbReference type="PROSITE" id="PS51257">
    <property type="entry name" value="PROKAR_LIPOPROTEIN"/>
    <property type="match status" value="1"/>
</dbReference>
<evidence type="ECO:0000256" key="1">
    <source>
        <dbReference type="SAM" id="Phobius"/>
    </source>
</evidence>
<keyword evidence="1" id="KW-0812">Transmembrane</keyword>
<protein>
    <submittedName>
        <fullName evidence="2">Uncharacterized protein</fullName>
    </submittedName>
</protein>
<comment type="caution">
    <text evidence="2">The sequence shown here is derived from an EMBL/GenBank/DDBJ whole genome shotgun (WGS) entry which is preliminary data.</text>
</comment>
<feature type="transmembrane region" description="Helical" evidence="1">
    <location>
        <begin position="33"/>
        <end position="51"/>
    </location>
</feature>
<keyword evidence="1" id="KW-0472">Membrane</keyword>
<gene>
    <name evidence="2" type="ORF">AMQ22_02256</name>
</gene>
<dbReference type="Proteomes" id="UP000075398">
    <property type="component" value="Unassembled WGS sequence"/>
</dbReference>
<dbReference type="AlphaFoldDB" id="A0A150IJ31"/>
<accession>A0A150IJ31</accession>
<reference evidence="2 3" key="1">
    <citation type="journal article" date="2016" name="ISME J.">
        <title>Chasing the elusive Euryarchaeota class WSA2: genomes reveal a uniquely fastidious methyl-reducing methanogen.</title>
        <authorList>
            <person name="Nobu M.K."/>
            <person name="Narihiro T."/>
            <person name="Kuroda K."/>
            <person name="Mei R."/>
            <person name="Liu W.T."/>
        </authorList>
    </citation>
    <scope>NUCLEOTIDE SEQUENCE [LARGE SCALE GENOMIC DNA]</scope>
    <source>
        <strain evidence="2">U1lsi0528_Bin055</strain>
    </source>
</reference>
<proteinExistence type="predicted"/>
<dbReference type="EMBL" id="LNGC01000250">
    <property type="protein sequence ID" value="KYC44957.1"/>
    <property type="molecule type" value="Genomic_DNA"/>
</dbReference>
<sequence length="57" mass="6701">MEKETMNIALFVISCILTLEGLRRYDDFDNDYWHIFCNSMFLAGLFLSIKYSEVLGI</sequence>
<evidence type="ECO:0000313" key="2">
    <source>
        <dbReference type="EMBL" id="KYC44957.1"/>
    </source>
</evidence>
<name>A0A150IJ31_9EURY</name>
<organism evidence="2 3">
    <name type="scientific">Candidatus Methanofastidiosum methylothiophilum</name>
    <dbReference type="NCBI Taxonomy" id="1705564"/>
    <lineage>
        <taxon>Archaea</taxon>
        <taxon>Methanobacteriati</taxon>
        <taxon>Methanobacteriota</taxon>
        <taxon>Stenosarchaea group</taxon>
        <taxon>Candidatus Methanofastidiosia</taxon>
        <taxon>Candidatus Methanofastidiosales</taxon>
        <taxon>Candidatus Methanofastidiosaceae</taxon>
        <taxon>Candidatus Methanofastidiosum</taxon>
    </lineage>
</organism>
<evidence type="ECO:0000313" key="3">
    <source>
        <dbReference type="Proteomes" id="UP000075398"/>
    </source>
</evidence>